<sequence>MICAKFHKKVAFLMIKLDFLQHFRQNRFFFFFQITDSWSKHSHII</sequence>
<evidence type="ECO:0000313" key="2">
    <source>
        <dbReference type="Proteomes" id="UP000004207"/>
    </source>
</evidence>
<evidence type="ECO:0000313" key="1">
    <source>
        <dbReference type="EMBL" id="EGK08206.1"/>
    </source>
</evidence>
<reference evidence="1 2" key="1">
    <citation type="submission" date="2011-04" db="EMBL/GenBank/DDBJ databases">
        <authorList>
            <person name="Muzny D."/>
            <person name="Qin X."/>
            <person name="Deng J."/>
            <person name="Jiang H."/>
            <person name="Liu Y."/>
            <person name="Qu J."/>
            <person name="Song X.-Z."/>
            <person name="Zhang L."/>
            <person name="Thornton R."/>
            <person name="Coyle M."/>
            <person name="Francisco L."/>
            <person name="Jackson L."/>
            <person name="Javaid M."/>
            <person name="Korchina V."/>
            <person name="Kovar C."/>
            <person name="Mata R."/>
            <person name="Mathew T."/>
            <person name="Ngo R."/>
            <person name="Nguyen L."/>
            <person name="Nguyen N."/>
            <person name="Okwuonu G."/>
            <person name="Ongeri F."/>
            <person name="Pham C."/>
            <person name="Simmons D."/>
            <person name="Wilczek-Boney K."/>
            <person name="Hale W."/>
            <person name="Jakkamsetti A."/>
            <person name="Pham P."/>
            <person name="Ruth R."/>
            <person name="San Lucas F."/>
            <person name="Warren J."/>
            <person name="Zhang J."/>
            <person name="Zhao Z."/>
            <person name="Zhou C."/>
            <person name="Zhu D."/>
            <person name="Lee S."/>
            <person name="Bess C."/>
            <person name="Blankenburg K."/>
            <person name="Forbes L."/>
            <person name="Fu Q."/>
            <person name="Gubbala S."/>
            <person name="Hirani K."/>
            <person name="Jayaseelan J.C."/>
            <person name="Lara F."/>
            <person name="Munidasa M."/>
            <person name="Palculict T."/>
            <person name="Patil S."/>
            <person name="Pu L.-L."/>
            <person name="Saada N."/>
            <person name="Tang L."/>
            <person name="Weissenberger G."/>
            <person name="Zhu Y."/>
            <person name="Hemphill L."/>
            <person name="Shang Y."/>
            <person name="Youmans B."/>
            <person name="Ayvaz T."/>
            <person name="Ross M."/>
            <person name="Santibanez J."/>
            <person name="Aqrawi P."/>
            <person name="Gross S."/>
            <person name="Joshi V."/>
            <person name="Fowler G."/>
            <person name="Nazareth L."/>
            <person name="Reid J."/>
            <person name="Worley K."/>
            <person name="Petrosino J."/>
            <person name="Highlander S."/>
            <person name="Gibbs R."/>
        </authorList>
    </citation>
    <scope>NUCLEOTIDE SEQUENCE [LARGE SCALE GENOMIC DNA]</scope>
    <source>
        <strain evidence="1 2">ATCC 23330</strain>
    </source>
</reference>
<protein>
    <submittedName>
        <fullName evidence="1">Uncharacterized protein</fullName>
    </submittedName>
</protein>
<organism evidence="1 2">
    <name type="scientific">Kingella kingae ATCC 23330</name>
    <dbReference type="NCBI Taxonomy" id="887327"/>
    <lineage>
        <taxon>Bacteria</taxon>
        <taxon>Pseudomonadati</taxon>
        <taxon>Pseudomonadota</taxon>
        <taxon>Betaproteobacteria</taxon>
        <taxon>Neisseriales</taxon>
        <taxon>Neisseriaceae</taxon>
        <taxon>Kingella</taxon>
    </lineage>
</organism>
<accession>F5S8G5</accession>
<comment type="caution">
    <text evidence="1">The sequence shown here is derived from an EMBL/GenBank/DDBJ whole genome shotgun (WGS) entry which is preliminary data.</text>
</comment>
<dbReference type="AlphaFoldDB" id="F5S8G5"/>
<dbReference type="HOGENOM" id="CLU_3200896_0_0_4"/>
<dbReference type="Proteomes" id="UP000004207">
    <property type="component" value="Unassembled WGS sequence"/>
</dbReference>
<dbReference type="EMBL" id="AFHS01000048">
    <property type="protein sequence ID" value="EGK08206.1"/>
    <property type="molecule type" value="Genomic_DNA"/>
</dbReference>
<proteinExistence type="predicted"/>
<name>F5S8G5_KINKI</name>
<keyword evidence="2" id="KW-1185">Reference proteome</keyword>
<gene>
    <name evidence="1" type="ORF">HMPREF0476_1498</name>
</gene>